<dbReference type="AlphaFoldDB" id="A0A0D2BJL2"/>
<evidence type="ECO:0000313" key="3">
    <source>
        <dbReference type="Proteomes" id="UP000054342"/>
    </source>
</evidence>
<dbReference type="HOGENOM" id="CLU_436159_0_0_1"/>
<dbReference type="GeneID" id="25330173"/>
<feature type="compositionally biased region" description="Low complexity" evidence="1">
    <location>
        <begin position="331"/>
        <end position="340"/>
    </location>
</feature>
<name>A0A0D2BJL2_9EURO</name>
<feature type="region of interest" description="Disordered" evidence="1">
    <location>
        <begin position="330"/>
        <end position="486"/>
    </location>
</feature>
<feature type="region of interest" description="Disordered" evidence="1">
    <location>
        <begin position="606"/>
        <end position="627"/>
    </location>
</feature>
<feature type="compositionally biased region" description="Basic residues" evidence="1">
    <location>
        <begin position="347"/>
        <end position="362"/>
    </location>
</feature>
<accession>A0A0D2BJL2</accession>
<feature type="compositionally biased region" description="Low complexity" evidence="1">
    <location>
        <begin position="390"/>
        <end position="402"/>
    </location>
</feature>
<dbReference type="OrthoDB" id="4157239at2759"/>
<proteinExistence type="predicted"/>
<dbReference type="RefSeq" id="XP_013313220.1">
    <property type="nucleotide sequence ID" value="XM_013457766.1"/>
</dbReference>
<feature type="region of interest" description="Disordered" evidence="1">
    <location>
        <begin position="1"/>
        <end position="64"/>
    </location>
</feature>
<feature type="compositionally biased region" description="Polar residues" evidence="1">
    <location>
        <begin position="369"/>
        <end position="385"/>
    </location>
</feature>
<dbReference type="EMBL" id="KN847321">
    <property type="protein sequence ID" value="KIW52636.1"/>
    <property type="molecule type" value="Genomic_DNA"/>
</dbReference>
<gene>
    <name evidence="2" type="ORF">PV05_08265</name>
</gene>
<organism evidence="2 3">
    <name type="scientific">Exophiala xenobiotica</name>
    <dbReference type="NCBI Taxonomy" id="348802"/>
    <lineage>
        <taxon>Eukaryota</taxon>
        <taxon>Fungi</taxon>
        <taxon>Dikarya</taxon>
        <taxon>Ascomycota</taxon>
        <taxon>Pezizomycotina</taxon>
        <taxon>Eurotiomycetes</taxon>
        <taxon>Chaetothyriomycetidae</taxon>
        <taxon>Chaetothyriales</taxon>
        <taxon>Herpotrichiellaceae</taxon>
        <taxon>Exophiala</taxon>
    </lineage>
</organism>
<evidence type="ECO:0000313" key="2">
    <source>
        <dbReference type="EMBL" id="KIW52636.1"/>
    </source>
</evidence>
<protein>
    <submittedName>
        <fullName evidence="2">Uncharacterized protein</fullName>
    </submittedName>
</protein>
<keyword evidence="3" id="KW-1185">Reference proteome</keyword>
<feature type="compositionally biased region" description="Basic and acidic residues" evidence="1">
    <location>
        <begin position="616"/>
        <end position="627"/>
    </location>
</feature>
<sequence length="627" mass="67814">MGRRGARKAGPSARATHEFFGQGLPDVSAPQATTTTHDPQHPPAETPTENPSSSDPLDHPLPQIPSPDITLFAPTALSIDAKAEFIFTHLYNEGLVRLYYQYKIDKLPVLDGLLTKFSSNYRRRVPDRDTYVWHVDLEIIKQFAEAHVHEESTFFSINGAESTGVKPEDIVITVVDRVGELEVVLCIVEFFLETARKHQVQYGAPHEISLISLGLILFTYRHKRLAPNNVKHQKVWDWFYEGRKSRMDTKENLIFTSPQKIPKLKEGEVDEMSFAQLSVGDKIYEWIEETKVAQAEAKAAENINGEGAGAVNGSTADKTTQTEDGALADITNGAATAPGPANGGSGKGRRNKKKKEKKKAKGKRDTANPDVQNPSSEDVSASGVSHTVDDAAAVAPGPVNGASGKGKGKGKARDTDNAPAYNPGPDDVSAPGVAHTVNDDDDTPTLTASAGVTALPAPGVGTDPGPGPRPAHRATRSSAPDIDAGLDLSRPVTEKAAKDNLQRHLEAVLDRIADKPPHVRRAILAREHQKIMRSETIAAAKGTQKMRPTAIKATEEVKQLGKSDALVASLADPGAPSGGRPGWRGQFEIGRMQGWADDLEKMQIDALRRIPKPMPKKKEEENKDGDK</sequence>
<reference evidence="2 3" key="1">
    <citation type="submission" date="2015-01" db="EMBL/GenBank/DDBJ databases">
        <title>The Genome Sequence of Exophiala xenobiotica CBS118157.</title>
        <authorList>
            <consortium name="The Broad Institute Genomics Platform"/>
            <person name="Cuomo C."/>
            <person name="de Hoog S."/>
            <person name="Gorbushina A."/>
            <person name="Stielow B."/>
            <person name="Teixiera M."/>
            <person name="Abouelleil A."/>
            <person name="Chapman S.B."/>
            <person name="Priest M."/>
            <person name="Young S.K."/>
            <person name="Wortman J."/>
            <person name="Nusbaum C."/>
            <person name="Birren B."/>
        </authorList>
    </citation>
    <scope>NUCLEOTIDE SEQUENCE [LARGE SCALE GENOMIC DNA]</scope>
    <source>
        <strain evidence="2 3">CBS 118157</strain>
    </source>
</reference>
<evidence type="ECO:0000256" key="1">
    <source>
        <dbReference type="SAM" id="MobiDB-lite"/>
    </source>
</evidence>
<dbReference type="Proteomes" id="UP000054342">
    <property type="component" value="Unassembled WGS sequence"/>
</dbReference>